<evidence type="ECO:0000313" key="1">
    <source>
        <dbReference type="EMBL" id="KAK3593857.1"/>
    </source>
</evidence>
<dbReference type="Proteomes" id="UP001195483">
    <property type="component" value="Unassembled WGS sequence"/>
</dbReference>
<keyword evidence="2" id="KW-1185">Reference proteome</keyword>
<name>A0AAE0SKR8_9BIVA</name>
<sequence>MKEKFKEELEQLTFRKLMKIPEQHLVIQEKSHRLLPSRKNPVFNISTIPSRLESVRLKEQTMQRR</sequence>
<dbReference type="AlphaFoldDB" id="A0AAE0SKR8"/>
<dbReference type="EMBL" id="JAEAOA010000708">
    <property type="protein sequence ID" value="KAK3593857.1"/>
    <property type="molecule type" value="Genomic_DNA"/>
</dbReference>
<proteinExistence type="predicted"/>
<reference evidence="1" key="3">
    <citation type="submission" date="2023-05" db="EMBL/GenBank/DDBJ databases">
        <authorList>
            <person name="Smith C.H."/>
        </authorList>
    </citation>
    <scope>NUCLEOTIDE SEQUENCE</scope>
    <source>
        <strain evidence="1">CHS0354</strain>
        <tissue evidence="1">Mantle</tissue>
    </source>
</reference>
<reference evidence="1" key="2">
    <citation type="journal article" date="2021" name="Genome Biol. Evol.">
        <title>Developing a high-quality reference genome for a parasitic bivalve with doubly uniparental inheritance (Bivalvia: Unionida).</title>
        <authorList>
            <person name="Smith C.H."/>
        </authorList>
    </citation>
    <scope>NUCLEOTIDE SEQUENCE</scope>
    <source>
        <strain evidence="1">CHS0354</strain>
        <tissue evidence="1">Mantle</tissue>
    </source>
</reference>
<comment type="caution">
    <text evidence="1">The sequence shown here is derived from an EMBL/GenBank/DDBJ whole genome shotgun (WGS) entry which is preliminary data.</text>
</comment>
<feature type="non-terminal residue" evidence="1">
    <location>
        <position position="65"/>
    </location>
</feature>
<accession>A0AAE0SKR8</accession>
<gene>
    <name evidence="1" type="ORF">CHS0354_011460</name>
</gene>
<evidence type="ECO:0000313" key="2">
    <source>
        <dbReference type="Proteomes" id="UP001195483"/>
    </source>
</evidence>
<reference evidence="1" key="1">
    <citation type="journal article" date="2021" name="Genome Biol. Evol.">
        <title>A High-Quality Reference Genome for a Parasitic Bivalve with Doubly Uniparental Inheritance (Bivalvia: Unionida).</title>
        <authorList>
            <person name="Smith C.H."/>
        </authorList>
    </citation>
    <scope>NUCLEOTIDE SEQUENCE</scope>
    <source>
        <strain evidence="1">CHS0354</strain>
    </source>
</reference>
<organism evidence="1 2">
    <name type="scientific">Potamilus streckersoni</name>
    <dbReference type="NCBI Taxonomy" id="2493646"/>
    <lineage>
        <taxon>Eukaryota</taxon>
        <taxon>Metazoa</taxon>
        <taxon>Spiralia</taxon>
        <taxon>Lophotrochozoa</taxon>
        <taxon>Mollusca</taxon>
        <taxon>Bivalvia</taxon>
        <taxon>Autobranchia</taxon>
        <taxon>Heteroconchia</taxon>
        <taxon>Palaeoheterodonta</taxon>
        <taxon>Unionida</taxon>
        <taxon>Unionoidea</taxon>
        <taxon>Unionidae</taxon>
        <taxon>Ambleminae</taxon>
        <taxon>Lampsilini</taxon>
        <taxon>Potamilus</taxon>
    </lineage>
</organism>
<protein>
    <submittedName>
        <fullName evidence="1">Uncharacterized protein</fullName>
    </submittedName>
</protein>